<organism evidence="3">
    <name type="scientific">Notodromas monacha</name>
    <dbReference type="NCBI Taxonomy" id="399045"/>
    <lineage>
        <taxon>Eukaryota</taxon>
        <taxon>Metazoa</taxon>
        <taxon>Ecdysozoa</taxon>
        <taxon>Arthropoda</taxon>
        <taxon>Crustacea</taxon>
        <taxon>Oligostraca</taxon>
        <taxon>Ostracoda</taxon>
        <taxon>Podocopa</taxon>
        <taxon>Podocopida</taxon>
        <taxon>Cypridocopina</taxon>
        <taxon>Cypridoidea</taxon>
        <taxon>Cyprididae</taxon>
        <taxon>Notodromas</taxon>
    </lineage>
</organism>
<dbReference type="OrthoDB" id="10612143at2759"/>
<protein>
    <submittedName>
        <fullName evidence="3">Uncharacterized protein</fullName>
    </submittedName>
</protein>
<dbReference type="AlphaFoldDB" id="A0A7R9C2T7"/>
<dbReference type="EMBL" id="OA892941">
    <property type="protein sequence ID" value="CAD7284995.1"/>
    <property type="molecule type" value="Genomic_DNA"/>
</dbReference>
<feature type="coiled-coil region" evidence="1">
    <location>
        <begin position="77"/>
        <end position="111"/>
    </location>
</feature>
<evidence type="ECO:0000313" key="4">
    <source>
        <dbReference type="Proteomes" id="UP000678499"/>
    </source>
</evidence>
<accession>A0A7R9C2T7</accession>
<feature type="non-terminal residue" evidence="3">
    <location>
        <position position="146"/>
    </location>
</feature>
<sequence>MGCGSSHDLPYSNQNSAVVKRPQNPDGRMMNGQLRVPDDRMDVVSVQAEVDEETLKEYIELEKQIQERELESPLKNLELKSLQLTQIENQIPKLEAELADLKAQTNNENDSHDIEAELKQAVMDNGEADTDAEKNDSLAAINRQII</sequence>
<dbReference type="EMBL" id="CAJPEX010010904">
    <property type="protein sequence ID" value="CAG0925147.1"/>
    <property type="molecule type" value="Genomic_DNA"/>
</dbReference>
<evidence type="ECO:0000313" key="3">
    <source>
        <dbReference type="EMBL" id="CAD7284995.1"/>
    </source>
</evidence>
<keyword evidence="4" id="KW-1185">Reference proteome</keyword>
<dbReference type="Proteomes" id="UP000678499">
    <property type="component" value="Unassembled WGS sequence"/>
</dbReference>
<evidence type="ECO:0000256" key="2">
    <source>
        <dbReference type="SAM" id="MobiDB-lite"/>
    </source>
</evidence>
<proteinExistence type="predicted"/>
<name>A0A7R9C2T7_9CRUS</name>
<reference evidence="3" key="1">
    <citation type="submission" date="2020-11" db="EMBL/GenBank/DDBJ databases">
        <authorList>
            <person name="Tran Van P."/>
        </authorList>
    </citation>
    <scope>NUCLEOTIDE SEQUENCE</scope>
</reference>
<keyword evidence="1" id="KW-0175">Coiled coil</keyword>
<feature type="region of interest" description="Disordered" evidence="2">
    <location>
        <begin position="1"/>
        <end position="34"/>
    </location>
</feature>
<evidence type="ECO:0000256" key="1">
    <source>
        <dbReference type="SAM" id="Coils"/>
    </source>
</evidence>
<gene>
    <name evidence="3" type="ORF">NMOB1V02_LOCUS12597</name>
</gene>